<evidence type="ECO:0000256" key="2">
    <source>
        <dbReference type="ARBA" id="ARBA00008661"/>
    </source>
</evidence>
<evidence type="ECO:0000256" key="3">
    <source>
        <dbReference type="ARBA" id="ARBA00022676"/>
    </source>
</evidence>
<dbReference type="SUPFAM" id="SSF53448">
    <property type="entry name" value="Nucleotide-diphospho-sugar transferases"/>
    <property type="match status" value="1"/>
</dbReference>
<evidence type="ECO:0000313" key="11">
    <source>
        <dbReference type="EMBL" id="SVE93056.1"/>
    </source>
</evidence>
<dbReference type="EC" id="2.4.1.-" evidence="10"/>
<dbReference type="InterPro" id="IPR029044">
    <property type="entry name" value="Nucleotide-diphossugar_trans"/>
</dbReference>
<evidence type="ECO:0000256" key="10">
    <source>
        <dbReference type="RuleBase" id="RU363063"/>
    </source>
</evidence>
<keyword evidence="7 10" id="KW-1133">Transmembrane helix</keyword>
<accession>A0A4Y7NKE3</accession>
<keyword evidence="9 10" id="KW-0472">Membrane</keyword>
<dbReference type="GO" id="GO:0000139">
    <property type="term" value="C:Golgi membrane"/>
    <property type="evidence" value="ECO:0007669"/>
    <property type="project" value="UniProtKB-SubCell"/>
</dbReference>
<dbReference type="GO" id="GO:0006493">
    <property type="term" value="P:protein O-linked glycosylation"/>
    <property type="evidence" value="ECO:0007669"/>
    <property type="project" value="TreeGrafter"/>
</dbReference>
<dbReference type="Gene3D" id="3.90.550.50">
    <property type="match status" value="1"/>
</dbReference>
<name>A0A4Y7NKE3_9CRUS</name>
<keyword evidence="8 10" id="KW-0333">Golgi apparatus</keyword>
<dbReference type="GO" id="GO:0016758">
    <property type="term" value="F:hexosyltransferase activity"/>
    <property type="evidence" value="ECO:0007669"/>
    <property type="project" value="InterPro"/>
</dbReference>
<keyword evidence="4" id="KW-0808">Transferase</keyword>
<feature type="transmembrane region" description="Helical" evidence="10">
    <location>
        <begin position="59"/>
        <end position="82"/>
    </location>
</feature>
<evidence type="ECO:0000256" key="5">
    <source>
        <dbReference type="ARBA" id="ARBA00022692"/>
    </source>
</evidence>
<evidence type="ECO:0000256" key="7">
    <source>
        <dbReference type="ARBA" id="ARBA00022989"/>
    </source>
</evidence>
<keyword evidence="5 10" id="KW-0812">Transmembrane</keyword>
<sequence length="429" mass="49894">MSNDYSNGSAGGNIQELSLLSNKVLVVAYLSSMGHYSLKRCRLCYIKIKRCLDIFHGIRSVWILRLTLLSCALLFMLVMGFFTHPFEKNYYTEFSYPINEDVQPYIQQLKAGEQPSLEPLNTFHYNYMKPCNDKCRANKEPVLVIMVKSAMQNFENRLAIRETWGKEHHFEDGDILSVFLLGNSSDEQLQTEVDNENLLYNDIVQSDFHDAYDNNTLKTMSGFRWVFDFCPNARYIFFADDDMYVSVRNLLTFLKNPSMYALPGRNLIYRISESRKQIANPNESTTENLAMAVKDLKTNDSSGSHLYAGYVFRSSPLRHWVSKWYVSLEEYPYHLWPPYATAGAYVVSRQALMDLFYASHYTKLFRFDDVFIGLACLKANIEPLHSSHFYFWKKPYSLEGYREVIASHGYGDPKELRFVWNQQKNAGRA</sequence>
<dbReference type="Pfam" id="PF01762">
    <property type="entry name" value="Galactosyl_T"/>
    <property type="match status" value="2"/>
</dbReference>
<dbReference type="EMBL" id="LR023437">
    <property type="protein sequence ID" value="SVE93056.1"/>
    <property type="molecule type" value="mRNA"/>
</dbReference>
<gene>
    <name evidence="11" type="primary">EOG090X07IA</name>
</gene>
<keyword evidence="6 10" id="KW-0735">Signal-anchor</keyword>
<dbReference type="PANTHER" id="PTHR11214">
    <property type="entry name" value="BETA-1,3-N-ACETYLGLUCOSAMINYLTRANSFERASE"/>
    <property type="match status" value="1"/>
</dbReference>
<organism evidence="11">
    <name type="scientific">Moina brachiata</name>
    <dbReference type="NCBI Taxonomy" id="675436"/>
    <lineage>
        <taxon>Eukaryota</taxon>
        <taxon>Metazoa</taxon>
        <taxon>Ecdysozoa</taxon>
        <taxon>Arthropoda</taxon>
        <taxon>Crustacea</taxon>
        <taxon>Branchiopoda</taxon>
        <taxon>Diplostraca</taxon>
        <taxon>Cladocera</taxon>
        <taxon>Anomopoda</taxon>
        <taxon>Moinidae</taxon>
        <taxon>Moina</taxon>
    </lineage>
</organism>
<evidence type="ECO:0000256" key="6">
    <source>
        <dbReference type="ARBA" id="ARBA00022968"/>
    </source>
</evidence>
<evidence type="ECO:0000256" key="1">
    <source>
        <dbReference type="ARBA" id="ARBA00004323"/>
    </source>
</evidence>
<evidence type="ECO:0000256" key="9">
    <source>
        <dbReference type="ARBA" id="ARBA00023136"/>
    </source>
</evidence>
<keyword evidence="3 10" id="KW-0328">Glycosyltransferase</keyword>
<evidence type="ECO:0000256" key="4">
    <source>
        <dbReference type="ARBA" id="ARBA00022679"/>
    </source>
</evidence>
<dbReference type="PANTHER" id="PTHR11214:SF349">
    <property type="entry name" value="BETA-1,3-GALACTOSYLTRANSFERASE BRN"/>
    <property type="match status" value="1"/>
</dbReference>
<comment type="similarity">
    <text evidence="2 10">Belongs to the glycosyltransferase 31 family.</text>
</comment>
<dbReference type="AlphaFoldDB" id="A0A4Y7NKE3"/>
<reference evidence="11" key="1">
    <citation type="submission" date="2018-08" db="EMBL/GenBank/DDBJ databases">
        <authorList>
            <person name="Cornetti L."/>
        </authorList>
    </citation>
    <scope>NUCLEOTIDE SEQUENCE</scope>
    <source>
        <strain evidence="11">DE-FRO-2-1</strain>
    </source>
</reference>
<protein>
    <recommendedName>
        <fullName evidence="10">Hexosyltransferase</fullName>
        <ecNumber evidence="10">2.4.1.-</ecNumber>
    </recommendedName>
</protein>
<proteinExistence type="evidence at transcript level"/>
<comment type="subcellular location">
    <subcellularLocation>
        <location evidence="1 10">Golgi apparatus membrane</location>
        <topology evidence="1 10">Single-pass type II membrane protein</topology>
    </subcellularLocation>
</comment>
<dbReference type="InterPro" id="IPR002659">
    <property type="entry name" value="Glyco_trans_31"/>
</dbReference>
<evidence type="ECO:0000256" key="8">
    <source>
        <dbReference type="ARBA" id="ARBA00023034"/>
    </source>
</evidence>
<dbReference type="GO" id="GO:0008194">
    <property type="term" value="F:UDP-glycosyltransferase activity"/>
    <property type="evidence" value="ECO:0007669"/>
    <property type="project" value="TreeGrafter"/>
</dbReference>